<dbReference type="AlphaFoldDB" id="A0A062V4W6"/>
<gene>
    <name evidence="1" type="ORF">ANME2D_02874</name>
</gene>
<organism evidence="1 2">
    <name type="scientific">Candidatus Methanoperedens nitratireducens</name>
    <dbReference type="NCBI Taxonomy" id="1392998"/>
    <lineage>
        <taxon>Archaea</taxon>
        <taxon>Methanobacteriati</taxon>
        <taxon>Methanobacteriota</taxon>
        <taxon>Stenosarchaea group</taxon>
        <taxon>Methanomicrobia</taxon>
        <taxon>Methanosarcinales</taxon>
        <taxon>ANME-2 cluster</taxon>
        <taxon>Candidatus Methanoperedentaceae</taxon>
        <taxon>Candidatus Methanoperedens</taxon>
    </lineage>
</organism>
<name>A0A062V4W6_9EURY</name>
<accession>A0A062V4W6</accession>
<sequence>MIEAVRINLRSEKDAELVIGRILAQINRDDKAKSVEIMEELFKYNPRTTVVRIFVD</sequence>
<dbReference type="EMBL" id="JMIY01000007">
    <property type="protein sequence ID" value="KCZ70849.1"/>
    <property type="molecule type" value="Genomic_DNA"/>
</dbReference>
<dbReference type="Proteomes" id="UP000027153">
    <property type="component" value="Unassembled WGS sequence"/>
</dbReference>
<proteinExistence type="predicted"/>
<dbReference type="RefSeq" id="WP_157834132.1">
    <property type="nucleotide sequence ID" value="NZ_JMIY01000007.1"/>
</dbReference>
<dbReference type="OrthoDB" id="374086at2157"/>
<evidence type="ECO:0000313" key="1">
    <source>
        <dbReference type="EMBL" id="KCZ70849.1"/>
    </source>
</evidence>
<keyword evidence="2" id="KW-1185">Reference proteome</keyword>
<reference evidence="1 2" key="1">
    <citation type="journal article" date="2013" name="Nature">
        <title>Anaerobic oxidation of methane coupled to nitrate reduction in a novel archaeal lineage.</title>
        <authorList>
            <person name="Haroon M.F."/>
            <person name="Hu S."/>
            <person name="Shi Y."/>
            <person name="Imelfort M."/>
            <person name="Keller J."/>
            <person name="Hugenholtz P."/>
            <person name="Yuan Z."/>
            <person name="Tyson G.W."/>
        </authorList>
    </citation>
    <scope>NUCLEOTIDE SEQUENCE [LARGE SCALE GENOMIC DNA]</scope>
    <source>
        <strain evidence="1 2">ANME-2d</strain>
    </source>
</reference>
<comment type="caution">
    <text evidence="1">The sequence shown here is derived from an EMBL/GenBank/DDBJ whole genome shotgun (WGS) entry which is preliminary data.</text>
</comment>
<evidence type="ECO:0000313" key="2">
    <source>
        <dbReference type="Proteomes" id="UP000027153"/>
    </source>
</evidence>
<protein>
    <submittedName>
        <fullName evidence="1">Uncharacterized protein</fullName>
    </submittedName>
</protein>